<reference evidence="2 3" key="1">
    <citation type="submission" date="2017-06" db="EMBL/GenBank/DDBJ databases">
        <title>Ant-infecting Ophiocordyceps genomes reveal a high diversity of potential behavioral manipulation genes and a possible major role for enterotoxins.</title>
        <authorList>
            <person name="De Bekker C."/>
            <person name="Evans H.C."/>
            <person name="Brachmann A."/>
            <person name="Hughes D.P."/>
        </authorList>
    </citation>
    <scope>NUCLEOTIDE SEQUENCE [LARGE SCALE GENOMIC DNA]</scope>
    <source>
        <strain evidence="2 3">Map16</strain>
    </source>
</reference>
<accession>A0A2C5ZK97</accession>
<organism evidence="2 3">
    <name type="scientific">Ophiocordyceps camponoti-rufipedis</name>
    <dbReference type="NCBI Taxonomy" id="2004952"/>
    <lineage>
        <taxon>Eukaryota</taxon>
        <taxon>Fungi</taxon>
        <taxon>Dikarya</taxon>
        <taxon>Ascomycota</taxon>
        <taxon>Pezizomycotina</taxon>
        <taxon>Sordariomycetes</taxon>
        <taxon>Hypocreomycetidae</taxon>
        <taxon>Hypocreales</taxon>
        <taxon>Ophiocordycipitaceae</taxon>
        <taxon>Ophiocordyceps</taxon>
    </lineage>
</organism>
<gene>
    <name evidence="2" type="ORF">CDD80_2421</name>
</gene>
<proteinExistence type="predicted"/>
<dbReference type="AlphaFoldDB" id="A0A2C5ZK97"/>
<feature type="chain" id="PRO_5013219931" evidence="1">
    <location>
        <begin position="26"/>
        <end position="75"/>
    </location>
</feature>
<evidence type="ECO:0000313" key="3">
    <source>
        <dbReference type="Proteomes" id="UP000226431"/>
    </source>
</evidence>
<dbReference type="EMBL" id="NJES01000022">
    <property type="protein sequence ID" value="PHH80220.1"/>
    <property type="molecule type" value="Genomic_DNA"/>
</dbReference>
<protein>
    <submittedName>
        <fullName evidence="2">Uncharacterized protein</fullName>
    </submittedName>
</protein>
<dbReference type="OrthoDB" id="10361657at2759"/>
<sequence>MMSFTTSLLLSITLALTSLTLPAQAAPQRGALTSGYLAGRIFQWGSDPTVQRGIAEAINGGPIDSSKWVPKRPST</sequence>
<evidence type="ECO:0000313" key="2">
    <source>
        <dbReference type="EMBL" id="PHH80220.1"/>
    </source>
</evidence>
<keyword evidence="3" id="KW-1185">Reference proteome</keyword>
<feature type="signal peptide" evidence="1">
    <location>
        <begin position="1"/>
        <end position="25"/>
    </location>
</feature>
<keyword evidence="1" id="KW-0732">Signal</keyword>
<dbReference type="Proteomes" id="UP000226431">
    <property type="component" value="Unassembled WGS sequence"/>
</dbReference>
<evidence type="ECO:0000256" key="1">
    <source>
        <dbReference type="SAM" id="SignalP"/>
    </source>
</evidence>
<name>A0A2C5ZK97_9HYPO</name>
<comment type="caution">
    <text evidence="2">The sequence shown here is derived from an EMBL/GenBank/DDBJ whole genome shotgun (WGS) entry which is preliminary data.</text>
</comment>